<dbReference type="Proteomes" id="UP000187367">
    <property type="component" value="Unassembled WGS sequence"/>
</dbReference>
<dbReference type="PANTHER" id="PTHR34599:SF1">
    <property type="entry name" value="PHOSPHATIDIC ACID PHOSPHATASE TYPE 2_HALOPEROXIDASE DOMAIN-CONTAINING PROTEIN"/>
    <property type="match status" value="1"/>
</dbReference>
<comment type="caution">
    <text evidence="3">The sequence shown here is derived from an EMBL/GenBank/DDBJ whole genome shotgun (WGS) entry which is preliminary data.</text>
</comment>
<dbReference type="InterPro" id="IPR052559">
    <property type="entry name" value="V-haloperoxidase"/>
</dbReference>
<dbReference type="AlphaFoldDB" id="A0A1R1QCP2"/>
<name>A0A1R1QCP2_9BACI</name>
<reference evidence="3 4" key="1">
    <citation type="submission" date="2017-01" db="EMBL/GenBank/DDBJ databases">
        <title>Bacillus phylogenomics.</title>
        <authorList>
            <person name="Dunlap C."/>
        </authorList>
    </citation>
    <scope>NUCLEOTIDE SEQUENCE [LARGE SCALE GENOMIC DNA]</scope>
    <source>
        <strain evidence="3 4">NRRL B-41282</strain>
    </source>
</reference>
<accession>A0A1R1S064</accession>
<gene>
    <name evidence="3" type="ORF">BW143_18045</name>
</gene>
<dbReference type="Gene3D" id="1.10.606.20">
    <property type="match status" value="1"/>
</dbReference>
<evidence type="ECO:0000256" key="1">
    <source>
        <dbReference type="SAM" id="MobiDB-lite"/>
    </source>
</evidence>
<dbReference type="RefSeq" id="WP_076760828.1">
    <property type="nucleotide sequence ID" value="NZ_JARMDZ010000006.1"/>
</dbReference>
<accession>A0A1R1QCP2</accession>
<proteinExistence type="predicted"/>
<dbReference type="SUPFAM" id="SSF48317">
    <property type="entry name" value="Acid phosphatase/Vanadium-dependent haloperoxidase"/>
    <property type="match status" value="1"/>
</dbReference>
<feature type="domain" description="Phosphatidic acid phosphatase type 2/haloperoxidase" evidence="2">
    <location>
        <begin position="141"/>
        <end position="235"/>
    </location>
</feature>
<dbReference type="OrthoDB" id="7793240at2"/>
<dbReference type="CDD" id="cd03398">
    <property type="entry name" value="PAP2_haloperoxidase"/>
    <property type="match status" value="1"/>
</dbReference>
<dbReference type="InterPro" id="IPR000326">
    <property type="entry name" value="PAP2/HPO"/>
</dbReference>
<evidence type="ECO:0000259" key="2">
    <source>
        <dbReference type="Pfam" id="PF01569"/>
    </source>
</evidence>
<dbReference type="InterPro" id="IPR036938">
    <property type="entry name" value="PAP2/HPO_sf"/>
</dbReference>
<keyword evidence="4" id="KW-1185">Reference proteome</keyword>
<organism evidence="3 4">
    <name type="scientific">Bacillus swezeyi</name>
    <dbReference type="NCBI Taxonomy" id="1925020"/>
    <lineage>
        <taxon>Bacteria</taxon>
        <taxon>Bacillati</taxon>
        <taxon>Bacillota</taxon>
        <taxon>Bacilli</taxon>
        <taxon>Bacillales</taxon>
        <taxon>Bacillaceae</taxon>
        <taxon>Bacillus</taxon>
    </lineage>
</organism>
<evidence type="ECO:0000313" key="3">
    <source>
        <dbReference type="EMBL" id="OMI00919.1"/>
    </source>
</evidence>
<protein>
    <submittedName>
        <fullName evidence="3">Chloroperoxidase</fullName>
    </submittedName>
</protein>
<evidence type="ECO:0000313" key="4">
    <source>
        <dbReference type="Proteomes" id="UP000187367"/>
    </source>
</evidence>
<sequence>MLKNKNEYKNLPRLWSELAYAGEKRVPQPIDSTAGSWPTFFLKRDQFGDFLDPDGCPIAFDIRHPDTIDFEGEELENVRQILKNLTPEQITMAEYWGSGPATKQWTPIIDRLIDTYDLTPARAARLLANVQAAINDTFVVVWYFKYRWEIPRPNQLDQKLRTIICTPKFPAYPSGHAGISGCAEVVLSYYFPTEAVRLRELAEENAMSRVYGGVHYNVNGEGGLRLGRQIGRIIVNELKNQRDSDMVRIDIPELEDRQADLPPPPYRQVIPFPRGRECSSLLDPREDPSAR</sequence>
<dbReference type="PANTHER" id="PTHR34599">
    <property type="entry name" value="PEROXIDASE-RELATED"/>
    <property type="match status" value="1"/>
</dbReference>
<dbReference type="EMBL" id="MTJL01000037">
    <property type="protein sequence ID" value="OMI00919.1"/>
    <property type="molecule type" value="Genomic_DNA"/>
</dbReference>
<feature type="region of interest" description="Disordered" evidence="1">
    <location>
        <begin position="253"/>
        <end position="291"/>
    </location>
</feature>
<dbReference type="Pfam" id="PF01569">
    <property type="entry name" value="PAP2"/>
    <property type="match status" value="1"/>
</dbReference>